<organism evidence="1 2">
    <name type="scientific">Trichinella papuae</name>
    <dbReference type="NCBI Taxonomy" id="268474"/>
    <lineage>
        <taxon>Eukaryota</taxon>
        <taxon>Metazoa</taxon>
        <taxon>Ecdysozoa</taxon>
        <taxon>Nematoda</taxon>
        <taxon>Enoplea</taxon>
        <taxon>Dorylaimia</taxon>
        <taxon>Trichinellida</taxon>
        <taxon>Trichinellidae</taxon>
        <taxon>Trichinella</taxon>
    </lineage>
</organism>
<comment type="caution">
    <text evidence="1">The sequence shown here is derived from an EMBL/GenBank/DDBJ whole genome shotgun (WGS) entry which is preliminary data.</text>
</comment>
<evidence type="ECO:0000313" key="1">
    <source>
        <dbReference type="EMBL" id="KRZ70063.1"/>
    </source>
</evidence>
<dbReference type="AlphaFoldDB" id="A0A0V1MER5"/>
<dbReference type="Proteomes" id="UP000054843">
    <property type="component" value="Unassembled WGS sequence"/>
</dbReference>
<proteinExistence type="predicted"/>
<name>A0A0V1MER5_9BILA</name>
<gene>
    <name evidence="1" type="ORF">T10_13528</name>
</gene>
<accession>A0A0V1MER5</accession>
<reference evidence="1 2" key="1">
    <citation type="submission" date="2015-01" db="EMBL/GenBank/DDBJ databases">
        <title>Evolution of Trichinella species and genotypes.</title>
        <authorList>
            <person name="Korhonen P.K."/>
            <person name="Edoardo P."/>
            <person name="Giuseppe L.R."/>
            <person name="Gasser R.B."/>
        </authorList>
    </citation>
    <scope>NUCLEOTIDE SEQUENCE [LARGE SCALE GENOMIC DNA]</scope>
    <source>
        <strain evidence="1">ISS1980</strain>
    </source>
</reference>
<dbReference type="EMBL" id="JYDO01000121">
    <property type="protein sequence ID" value="KRZ70063.1"/>
    <property type="molecule type" value="Genomic_DNA"/>
</dbReference>
<sequence>MEAFIICKQLLQSIKHEGKKIQSTAAGIVICFVNDDNRSLFTLASDISVPPCLEKDNFENSVINQLTGNRIAVGNNIARASATPGFVTTTCAWRDVCLCVSFVCESETQCPLAAAVACTNGVCRRFLQMLKHKFTTPVQAAKTLRKHGTANAK</sequence>
<protein>
    <submittedName>
        <fullName evidence="1">Uncharacterized protein</fullName>
    </submittedName>
</protein>
<evidence type="ECO:0000313" key="2">
    <source>
        <dbReference type="Proteomes" id="UP000054843"/>
    </source>
</evidence>
<keyword evidence="2" id="KW-1185">Reference proteome</keyword>
<dbReference type="OrthoDB" id="10433875at2759"/>